<dbReference type="RefSeq" id="WP_284401298.1">
    <property type="nucleotide sequence ID" value="NZ_BSNQ01000009.1"/>
</dbReference>
<dbReference type="Gene3D" id="3.40.50.150">
    <property type="entry name" value="Vaccinia Virus protein VP39"/>
    <property type="match status" value="1"/>
</dbReference>
<dbReference type="InterPro" id="IPR029063">
    <property type="entry name" value="SAM-dependent_MTases_sf"/>
</dbReference>
<gene>
    <name evidence="1" type="ORF">ISP13_11340</name>
</gene>
<evidence type="ECO:0000313" key="2">
    <source>
        <dbReference type="Proteomes" id="UP001620405"/>
    </source>
</evidence>
<sequence>MIENKCGHINAHGRRALPFSGERIVYCPVCQRKSLTTYRKVSDVQYFECRDCGSLSADEQFLVDIDAGKLGNYSEEYWKEEVRAARERSFGSSLNRVAETFLYSRIPIHRFIDVGSGPGFLLDSLSMLMPSSQSIFHAVELFPPADEYRTKHPNYVVGSLDDVPHKFEAGSCIEVIEHLSPTILRKLLSQLAARSVSGAVYFFNSGQPEYVKQYDEGYLDPYGRGHIMSYSLKGLAPLFAEYGFQVHPLHGRTWAFLAEYGQTKSCSAEEMLNRLWTAVPENVSRLKDPIFGPLMYTMGLESARCYLEHAIAEQRTHWALSLAQKFR</sequence>
<dbReference type="SUPFAM" id="SSF53335">
    <property type="entry name" value="S-adenosyl-L-methionine-dependent methyltransferases"/>
    <property type="match status" value="1"/>
</dbReference>
<evidence type="ECO:0008006" key="3">
    <source>
        <dbReference type="Google" id="ProtNLM"/>
    </source>
</evidence>
<name>A0ABW8IX94_9GAMM</name>
<proteinExistence type="predicted"/>
<comment type="caution">
    <text evidence="1">The sequence shown here is derived from an EMBL/GenBank/DDBJ whole genome shotgun (WGS) entry which is preliminary data.</text>
</comment>
<organism evidence="1 2">
    <name type="scientific">Dyella lipolytica</name>
    <dbReference type="NCBI Taxonomy" id="1867835"/>
    <lineage>
        <taxon>Bacteria</taxon>
        <taxon>Pseudomonadati</taxon>
        <taxon>Pseudomonadota</taxon>
        <taxon>Gammaproteobacteria</taxon>
        <taxon>Lysobacterales</taxon>
        <taxon>Rhodanobacteraceae</taxon>
        <taxon>Dyella</taxon>
    </lineage>
</organism>
<accession>A0ABW8IX94</accession>
<keyword evidence="2" id="KW-1185">Reference proteome</keyword>
<protein>
    <recommendedName>
        <fullName evidence="3">Methyltransferase domain-containing protein</fullName>
    </recommendedName>
</protein>
<dbReference type="Proteomes" id="UP001620405">
    <property type="component" value="Unassembled WGS sequence"/>
</dbReference>
<evidence type="ECO:0000313" key="1">
    <source>
        <dbReference type="EMBL" id="MFK2874128.1"/>
    </source>
</evidence>
<reference evidence="1 2" key="1">
    <citation type="submission" date="2020-10" db="EMBL/GenBank/DDBJ databases">
        <title>Phylogeny of dyella-like bacteria.</title>
        <authorList>
            <person name="Fu J."/>
        </authorList>
    </citation>
    <scope>NUCLEOTIDE SEQUENCE [LARGE SCALE GENOMIC DNA]</scope>
    <source>
        <strain evidence="1 2">DHOB07</strain>
    </source>
</reference>
<dbReference type="EMBL" id="JADIKG010000012">
    <property type="protein sequence ID" value="MFK2874128.1"/>
    <property type="molecule type" value="Genomic_DNA"/>
</dbReference>